<evidence type="ECO:0000259" key="3">
    <source>
        <dbReference type="Pfam" id="PF07338"/>
    </source>
</evidence>
<dbReference type="Gene3D" id="3.30.1660.10">
    <property type="entry name" value="Flavin-binding protein dodecin"/>
    <property type="match status" value="1"/>
</dbReference>
<dbReference type="PANTHER" id="PTHR34156">
    <property type="entry name" value="OUTER MEMBRANE PROTEIN-RELATED-RELATED"/>
    <property type="match status" value="1"/>
</dbReference>
<name>A0ABY6JCH7_9ENTR</name>
<feature type="signal peptide" evidence="2">
    <location>
        <begin position="1"/>
        <end position="22"/>
    </location>
</feature>
<dbReference type="EMBL" id="CP074352">
    <property type="protein sequence ID" value="UYU31545.1"/>
    <property type="molecule type" value="Genomic_DNA"/>
</dbReference>
<dbReference type="InterPro" id="IPR036275">
    <property type="entry name" value="YdgH-like_sf"/>
</dbReference>
<evidence type="ECO:0000313" key="5">
    <source>
        <dbReference type="Proteomes" id="UP001156318"/>
    </source>
</evidence>
<evidence type="ECO:0000256" key="1">
    <source>
        <dbReference type="ARBA" id="ARBA00022729"/>
    </source>
</evidence>
<dbReference type="InterPro" id="IPR010854">
    <property type="entry name" value="YdgH/BhsA/McbA-like_dom"/>
</dbReference>
<evidence type="ECO:0000256" key="2">
    <source>
        <dbReference type="SAM" id="SignalP"/>
    </source>
</evidence>
<dbReference type="RefSeq" id="WP_264384892.1">
    <property type="nucleotide sequence ID" value="NZ_CP074352.1"/>
</dbReference>
<reference evidence="4 5" key="1">
    <citation type="submission" date="2021-05" db="EMBL/GenBank/DDBJ databases">
        <title>Isolation, identification, and the growth promoting effects of Pantoea dispersa strain YSD J2 from the aboveground leaves of Cyperus esculentus L.Var. Sativus.</title>
        <authorList>
            <person name="Wang S."/>
            <person name="Tang X.M."/>
            <person name="Huang Y.N."/>
        </authorList>
    </citation>
    <scope>NUCLEOTIDE SEQUENCE [LARGE SCALE GENOMIC DNA]</scope>
    <source>
        <strain evidence="5">YSD YN2</strain>
    </source>
</reference>
<protein>
    <submittedName>
        <fullName evidence="4">Biofilm peroxide resistance protein BsmA</fullName>
    </submittedName>
</protein>
<sequence length="102" mass="11059">MHIRRMVIPVLALLLSACSVLEGTPQPAPPLTDAPQEIQRNQTQGLQRMGTVSVMVQGAPSDSEAALHQKAVAAGADYYVIVLNDETVVTGQWYAQAILYRK</sequence>
<keyword evidence="1 2" id="KW-0732">Signal</keyword>
<dbReference type="SUPFAM" id="SSF159871">
    <property type="entry name" value="YdgH-like"/>
    <property type="match status" value="1"/>
</dbReference>
<keyword evidence="5" id="KW-1185">Reference proteome</keyword>
<dbReference type="Pfam" id="PF07338">
    <property type="entry name" value="YdgH_BhsA-like"/>
    <property type="match status" value="1"/>
</dbReference>
<accession>A0ABY6JCH7</accession>
<dbReference type="PANTHER" id="PTHR34156:SF11">
    <property type="entry name" value="LIPOPROTEIN BSMA"/>
    <property type="match status" value="1"/>
</dbReference>
<dbReference type="NCBIfam" id="NF011433">
    <property type="entry name" value="PRK14864.1"/>
    <property type="match status" value="1"/>
</dbReference>
<gene>
    <name evidence="4" type="primary">bsmA</name>
    <name evidence="4" type="ORF">KFZ77_17215</name>
</gene>
<feature type="domain" description="YdgH/BhsA/McbA-like" evidence="3">
    <location>
        <begin position="46"/>
        <end position="101"/>
    </location>
</feature>
<dbReference type="PROSITE" id="PS51257">
    <property type="entry name" value="PROKAR_LIPOPROTEIN"/>
    <property type="match status" value="1"/>
</dbReference>
<feature type="chain" id="PRO_5045700940" evidence="2">
    <location>
        <begin position="23"/>
        <end position="102"/>
    </location>
</feature>
<evidence type="ECO:0000313" key="4">
    <source>
        <dbReference type="EMBL" id="UYU31545.1"/>
    </source>
</evidence>
<proteinExistence type="predicted"/>
<dbReference type="InterPro" id="IPR025543">
    <property type="entry name" value="Dodecin-like"/>
</dbReference>
<dbReference type="Proteomes" id="UP001156318">
    <property type="component" value="Chromosome"/>
</dbReference>
<organism evidence="4 5">
    <name type="scientific">Siccibacter colletis</name>
    <dbReference type="NCBI Taxonomy" id="1505757"/>
    <lineage>
        <taxon>Bacteria</taxon>
        <taxon>Pseudomonadati</taxon>
        <taxon>Pseudomonadota</taxon>
        <taxon>Gammaproteobacteria</taxon>
        <taxon>Enterobacterales</taxon>
        <taxon>Enterobacteriaceae</taxon>
        <taxon>Siccibacter</taxon>
    </lineage>
</organism>
<dbReference type="InterPro" id="IPR051096">
    <property type="entry name" value="BhsA/McbA_stress_biofilm_assoc"/>
</dbReference>